<evidence type="ECO:0000256" key="1">
    <source>
        <dbReference type="ARBA" id="ARBA00022448"/>
    </source>
</evidence>
<evidence type="ECO:0000313" key="10">
    <source>
        <dbReference type="EMBL" id="SIP97103.1"/>
    </source>
</evidence>
<dbReference type="InterPro" id="IPR004338">
    <property type="entry name" value="NqrB/RnfD"/>
</dbReference>
<feature type="transmembrane region" description="Helical" evidence="9">
    <location>
        <begin position="64"/>
        <end position="91"/>
    </location>
</feature>
<feature type="transmembrane region" description="Helical" evidence="9">
    <location>
        <begin position="111"/>
        <end position="131"/>
    </location>
</feature>
<accession>A0A1N6NYI5</accession>
<keyword evidence="8 9" id="KW-0472">Membrane</keyword>
<keyword evidence="2" id="KW-0597">Phosphoprotein</keyword>
<name>A0A1N6NYI5_9SPIO</name>
<evidence type="ECO:0000256" key="2">
    <source>
        <dbReference type="ARBA" id="ARBA00022553"/>
    </source>
</evidence>
<dbReference type="GO" id="GO:0055085">
    <property type="term" value="P:transmembrane transport"/>
    <property type="evidence" value="ECO:0007669"/>
    <property type="project" value="InterPro"/>
</dbReference>
<dbReference type="EMBL" id="FTMS01000002">
    <property type="protein sequence ID" value="SIP97103.1"/>
    <property type="molecule type" value="Genomic_DNA"/>
</dbReference>
<keyword evidence="11" id="KW-1185">Reference proteome</keyword>
<feature type="transmembrane region" description="Helical" evidence="9">
    <location>
        <begin position="35"/>
        <end position="52"/>
    </location>
</feature>
<dbReference type="RefSeq" id="WP_200796778.1">
    <property type="nucleotide sequence ID" value="NZ_FTMS01000002.1"/>
</dbReference>
<dbReference type="STRING" id="159291.SAMN05920897_10236"/>
<keyword evidence="4" id="KW-0288">FMN</keyword>
<evidence type="ECO:0000313" key="11">
    <source>
        <dbReference type="Proteomes" id="UP000186400"/>
    </source>
</evidence>
<dbReference type="GO" id="GO:0005886">
    <property type="term" value="C:plasma membrane"/>
    <property type="evidence" value="ECO:0007669"/>
    <property type="project" value="TreeGrafter"/>
</dbReference>
<dbReference type="Proteomes" id="UP000186400">
    <property type="component" value="Unassembled WGS sequence"/>
</dbReference>
<feature type="transmembrane region" description="Helical" evidence="9">
    <location>
        <begin position="143"/>
        <end position="164"/>
    </location>
</feature>
<evidence type="ECO:0000256" key="6">
    <source>
        <dbReference type="ARBA" id="ARBA00022967"/>
    </source>
</evidence>
<keyword evidence="1" id="KW-0813">Transport</keyword>
<organism evidence="10 11">
    <name type="scientific">Alkalispirochaeta americana</name>
    <dbReference type="NCBI Taxonomy" id="159291"/>
    <lineage>
        <taxon>Bacteria</taxon>
        <taxon>Pseudomonadati</taxon>
        <taxon>Spirochaetota</taxon>
        <taxon>Spirochaetia</taxon>
        <taxon>Spirochaetales</taxon>
        <taxon>Spirochaetaceae</taxon>
        <taxon>Alkalispirochaeta</taxon>
    </lineage>
</organism>
<evidence type="ECO:0000256" key="5">
    <source>
        <dbReference type="ARBA" id="ARBA00022692"/>
    </source>
</evidence>
<feature type="transmembrane region" description="Helical" evidence="9">
    <location>
        <begin position="12"/>
        <end position="29"/>
    </location>
</feature>
<keyword evidence="10" id="KW-0830">Ubiquinone</keyword>
<feature type="transmembrane region" description="Helical" evidence="9">
    <location>
        <begin position="214"/>
        <end position="234"/>
    </location>
</feature>
<feature type="transmembrane region" description="Helical" evidence="9">
    <location>
        <begin position="240"/>
        <end position="263"/>
    </location>
</feature>
<keyword evidence="5 9" id="KW-0812">Transmembrane</keyword>
<evidence type="ECO:0000256" key="4">
    <source>
        <dbReference type="ARBA" id="ARBA00022643"/>
    </source>
</evidence>
<gene>
    <name evidence="10" type="ORF">SAMN05920897_10236</name>
</gene>
<evidence type="ECO:0000256" key="7">
    <source>
        <dbReference type="ARBA" id="ARBA00022989"/>
    </source>
</evidence>
<dbReference type="PANTHER" id="PTHR30578">
    <property type="entry name" value="ELECTRON TRANSPORT COMPLEX PROTEIN RNFD"/>
    <property type="match status" value="1"/>
</dbReference>
<feature type="transmembrane region" description="Helical" evidence="9">
    <location>
        <begin position="184"/>
        <end position="202"/>
    </location>
</feature>
<evidence type="ECO:0000256" key="8">
    <source>
        <dbReference type="ARBA" id="ARBA00023136"/>
    </source>
</evidence>
<proteinExistence type="predicted"/>
<reference evidence="10 11" key="1">
    <citation type="submission" date="2017-01" db="EMBL/GenBank/DDBJ databases">
        <authorList>
            <person name="Mah S.A."/>
            <person name="Swanson W.J."/>
            <person name="Moy G.W."/>
            <person name="Vacquier V.D."/>
        </authorList>
    </citation>
    <scope>NUCLEOTIDE SEQUENCE [LARGE SCALE GENOMIC DNA]</scope>
    <source>
        <strain evidence="10 11">ASpG1</strain>
    </source>
</reference>
<keyword evidence="6" id="KW-1278">Translocase</keyword>
<sequence length="336" mass="35629">MIDQYFQKQDVMRRLIYALIPLFFFAVLLYGWSVLLQTAVVFAGGIATEYVFTRQRGKKISEAVLVTCALYALALPPALPLWITLVGIVFAVALAKEAYGGFGRNIFNPAIAGRLFIFLSFPVPYNAGWIVPASRGPQGFSGLFGTTQAAGVDTVTAATPLALLRTGEIPPLMDLFLGFRGGSSGESSVILILLAALFLVATKTANWKTMASTFLGALTAAGAFFFGGLIPGLSPASFPGLSALVPLAAYMMSGSILFVTVFMATDPITAPNKPLAQFVYGLMIGGVSMTVRTLAGFPEGTSFGILVANTFSPFLDEHLPSPKKKKKKLQTAGATQ</sequence>
<keyword evidence="3" id="KW-0285">Flavoprotein</keyword>
<evidence type="ECO:0000256" key="3">
    <source>
        <dbReference type="ARBA" id="ARBA00022630"/>
    </source>
</evidence>
<dbReference type="Pfam" id="PF03116">
    <property type="entry name" value="NQR2_RnfD_RnfE"/>
    <property type="match status" value="1"/>
</dbReference>
<dbReference type="AlphaFoldDB" id="A0A1N6NYI5"/>
<protein>
    <submittedName>
        <fullName evidence="10">Na+-transporting NADH:ubiquinone oxidoreductase subunit B</fullName>
    </submittedName>
</protein>
<feature type="transmembrane region" description="Helical" evidence="9">
    <location>
        <begin position="275"/>
        <end position="295"/>
    </location>
</feature>
<keyword evidence="7 9" id="KW-1133">Transmembrane helix</keyword>
<dbReference type="PANTHER" id="PTHR30578:SF1">
    <property type="entry name" value="NA(+)-TRANSLOCATING NADH-QUINONE REDUCTASE SUBUNIT B"/>
    <property type="match status" value="1"/>
</dbReference>
<evidence type="ECO:0000256" key="9">
    <source>
        <dbReference type="SAM" id="Phobius"/>
    </source>
</evidence>